<evidence type="ECO:0000313" key="12">
    <source>
        <dbReference type="Proteomes" id="UP000228874"/>
    </source>
</evidence>
<dbReference type="Proteomes" id="UP000230477">
    <property type="component" value="Unassembled WGS sequence"/>
</dbReference>
<dbReference type="PANTHER" id="PTHR46648">
    <property type="entry name" value="HIT FAMILY PROTEIN 1"/>
    <property type="match status" value="1"/>
</dbReference>
<evidence type="ECO:0000259" key="3">
    <source>
        <dbReference type="PROSITE" id="PS51084"/>
    </source>
</evidence>
<dbReference type="InterPro" id="IPR001310">
    <property type="entry name" value="Histidine_triad_HIT"/>
</dbReference>
<dbReference type="EMBL" id="PEUT01000034">
    <property type="protein sequence ID" value="PIV13722.1"/>
    <property type="molecule type" value="Genomic_DNA"/>
</dbReference>
<evidence type="ECO:0000313" key="10">
    <source>
        <dbReference type="EMBL" id="PJB03850.1"/>
    </source>
</evidence>
<dbReference type="EMBL" id="PETW01000009">
    <property type="protein sequence ID" value="PIV46594.1"/>
    <property type="molecule type" value="Genomic_DNA"/>
</dbReference>
<feature type="domain" description="HIT" evidence="3">
    <location>
        <begin position="6"/>
        <end position="117"/>
    </location>
</feature>
<dbReference type="Proteomes" id="UP000231232">
    <property type="component" value="Unassembled WGS sequence"/>
</dbReference>
<dbReference type="EMBL" id="PCUF01000035">
    <property type="protein sequence ID" value="PIN66452.1"/>
    <property type="molecule type" value="Genomic_DNA"/>
</dbReference>
<dbReference type="EMBL" id="PFUW01000028">
    <property type="protein sequence ID" value="PJB03850.1"/>
    <property type="molecule type" value="Genomic_DNA"/>
</dbReference>
<dbReference type="InterPro" id="IPR011146">
    <property type="entry name" value="HIT-like"/>
</dbReference>
<accession>A0A2H9P8S1</accession>
<dbReference type="Proteomes" id="UP000231449">
    <property type="component" value="Unassembled WGS sequence"/>
</dbReference>
<dbReference type="GO" id="GO:0003824">
    <property type="term" value="F:catalytic activity"/>
    <property type="evidence" value="ECO:0007669"/>
    <property type="project" value="InterPro"/>
</dbReference>
<protein>
    <recommendedName>
        <fullName evidence="3">HIT domain-containing protein</fullName>
    </recommendedName>
</protein>
<feature type="region of interest" description="Disordered" evidence="2">
    <location>
        <begin position="155"/>
        <end position="174"/>
    </location>
</feature>
<gene>
    <name evidence="11" type="ORF">CO072_00525</name>
    <name evidence="10" type="ORF">CO124_01730</name>
    <name evidence="6" type="ORF">COS22_00465</name>
    <name evidence="5" type="ORF">COS45_01360</name>
    <name evidence="7" type="ORF">COW47_02070</name>
    <name evidence="4" type="ORF">COW69_02210</name>
    <name evidence="9" type="ORF">COY63_01145</name>
    <name evidence="8" type="ORF">COZ66_00545</name>
</gene>
<comment type="caution">
    <text evidence="4">The sequence shown here is derived from an EMBL/GenBank/DDBJ whole genome shotgun (WGS) entry which is preliminary data.</text>
</comment>
<dbReference type="EMBL" id="PFMG01000025">
    <property type="protein sequence ID" value="PIY99880.1"/>
    <property type="molecule type" value="Genomic_DNA"/>
</dbReference>
<evidence type="ECO:0000313" key="5">
    <source>
        <dbReference type="EMBL" id="PIV13722.1"/>
    </source>
</evidence>
<dbReference type="EMBL" id="PFIH01000019">
    <property type="protein sequence ID" value="PIX28226.1"/>
    <property type="molecule type" value="Genomic_DNA"/>
</dbReference>
<dbReference type="PANTHER" id="PTHR46648:SF1">
    <property type="entry name" value="ADENOSINE 5'-MONOPHOSPHORAMIDASE HNT1"/>
    <property type="match status" value="1"/>
</dbReference>
<evidence type="ECO:0000313" key="11">
    <source>
        <dbReference type="EMBL" id="PJC01656.1"/>
    </source>
</evidence>
<dbReference type="EMBL" id="PFSX01000014">
    <property type="protein sequence ID" value="PJC01656.1"/>
    <property type="molecule type" value="Genomic_DNA"/>
</dbReference>
<accession>A0A2H9M7P3</accession>
<evidence type="ECO:0000313" key="7">
    <source>
        <dbReference type="EMBL" id="PIV89595.1"/>
    </source>
</evidence>
<name>A0A2G9LJ17_HUBC1</name>
<accession>A0A2H9N2W0</accession>
<evidence type="ECO:0000256" key="2">
    <source>
        <dbReference type="SAM" id="MobiDB-lite"/>
    </source>
</evidence>
<reference evidence="4 14" key="1">
    <citation type="submission" date="2017-09" db="EMBL/GenBank/DDBJ databases">
        <title>Depth-based differentiation of microbial function through sediment-hosted aquifers and enrichment of novel symbionts in the deep terrestrial subsurface.</title>
        <authorList>
            <person name="Probst A.J."/>
            <person name="Ladd B."/>
            <person name="Jarett J.K."/>
            <person name="Geller-Mcgrath D.E."/>
            <person name="Sieber C.M."/>
            <person name="Emerson J.B."/>
            <person name="Anantharaman K."/>
            <person name="Thomas B.C."/>
            <person name="Malmstrom R."/>
            <person name="Stieglmeier M."/>
            <person name="Klingl A."/>
            <person name="Woyke T."/>
            <person name="Ryan C.M."/>
            <person name="Banfield J.F."/>
        </authorList>
    </citation>
    <scope>NUCLEOTIDE SEQUENCE [LARGE SCALE GENOMIC DNA]</scope>
    <source>
        <strain evidence="6">CG02_land_8_20_14_3_00_31_209</strain>
        <strain evidence="5">CG03_land_8_20_14_0_80_31_114</strain>
        <strain evidence="7">CG17_big_fil_post_rev_8_21_14_2_50_31_73</strain>
        <strain evidence="4">CG18_big_fil_WC_8_21_14_2_50_31_19</strain>
        <strain evidence="9">CG_4_10_14_0_8_um_filter_31_133</strain>
        <strain evidence="8">CG_4_8_14_3_um_filter</strain>
        <strain evidence="11">CG_4_9_14_0_8_um_filter_31_21</strain>
        <strain evidence="10">CG_4_9_14_3_um_filter_31_125</strain>
    </source>
</reference>
<accession>A0A2H9M2B9</accession>
<dbReference type="GO" id="GO:0009117">
    <property type="term" value="P:nucleotide metabolic process"/>
    <property type="evidence" value="ECO:0007669"/>
    <property type="project" value="TreeGrafter"/>
</dbReference>
<dbReference type="PRINTS" id="PR00332">
    <property type="entry name" value="HISTRIAD"/>
</dbReference>
<accession>A0A2H9RDJ6</accession>
<dbReference type="Proteomes" id="UP000228874">
    <property type="component" value="Unassembled WGS sequence"/>
</dbReference>
<dbReference type="Pfam" id="PF01230">
    <property type="entry name" value="HIT"/>
    <property type="match status" value="1"/>
</dbReference>
<proteinExistence type="predicted"/>
<accession>A0A2G9LJ17</accession>
<dbReference type="AlphaFoldDB" id="A0A2G9LJ17"/>
<dbReference type="EMBL" id="PFFF01000042">
    <property type="protein sequence ID" value="PIV89595.1"/>
    <property type="molecule type" value="Genomic_DNA"/>
</dbReference>
<evidence type="ECO:0000313" key="9">
    <source>
        <dbReference type="EMBL" id="PIY99880.1"/>
    </source>
</evidence>
<accession>A0A2H9MMJ1</accession>
<evidence type="ECO:0000313" key="8">
    <source>
        <dbReference type="EMBL" id="PIX28226.1"/>
    </source>
</evidence>
<dbReference type="PROSITE" id="PS51084">
    <property type="entry name" value="HIT_2"/>
    <property type="match status" value="1"/>
</dbReference>
<evidence type="ECO:0000313" key="14">
    <source>
        <dbReference type="Proteomes" id="UP000229789"/>
    </source>
</evidence>
<sequence length="242" mass="26957">MDPQCIFCQIVTGQVPAFKVYEDQFVIAFLDKYPRTKGTMNVIAKRHITYLYELNGGEFQGLFVAIAKVMSAIKATYANCNGFMVLSNEGPGSGAQVQHLFFQLIPRYGSPEKDTASIQGYSQENPDPFLKSVFDELSTVLSIAMQVATQAAEVKKEQNNTIPHQPKPQEQQKKELISPQILAPMFQTAEQKQQPFTKSQTTIPSEHIDTSLCDVASISSLEKEINALNSKLKNLKNSCGWE</sequence>
<dbReference type="SUPFAM" id="SSF54197">
    <property type="entry name" value="HIT-like"/>
    <property type="match status" value="1"/>
</dbReference>
<evidence type="ECO:0000256" key="1">
    <source>
        <dbReference type="PROSITE-ProRule" id="PRU00464"/>
    </source>
</evidence>
<dbReference type="Gene3D" id="3.30.428.10">
    <property type="entry name" value="HIT-like"/>
    <property type="match status" value="1"/>
</dbReference>
<dbReference type="Proteomes" id="UP000228989">
    <property type="component" value="Unassembled WGS sequence"/>
</dbReference>
<dbReference type="InterPro" id="IPR036265">
    <property type="entry name" value="HIT-like_sf"/>
</dbReference>
<comment type="caution">
    <text evidence="1">Lacks conserved residue(s) required for the propagation of feature annotation.</text>
</comment>
<evidence type="ECO:0000313" key="4">
    <source>
        <dbReference type="EMBL" id="PIN66452.1"/>
    </source>
</evidence>
<dbReference type="Proteomes" id="UP000230713">
    <property type="component" value="Unassembled WGS sequence"/>
</dbReference>
<reference evidence="12 13" key="2">
    <citation type="submission" date="2017-09" db="EMBL/GenBank/DDBJ databases">
        <title>Depth-based differentiation of microbial function through sediment-hosted aquifers and enrichment of novel symbionts in the deep terrestrial subsurface.</title>
        <authorList>
            <person name="Probst A.J."/>
            <person name="Ladd B."/>
            <person name="Jarett J.K."/>
            <person name="Geller-Mcgrath D.E."/>
            <person name="Sieber C.M.K."/>
            <person name="Emerson J.B."/>
            <person name="Anantharaman K."/>
            <person name="Thomas B.C."/>
            <person name="Malmstrom R."/>
            <person name="Stieglmeier M."/>
            <person name="Klingl A."/>
            <person name="Woyke T."/>
            <person name="Ryan C.M."/>
            <person name="Banfield J.F."/>
        </authorList>
    </citation>
    <scope>NUCLEOTIDE SEQUENCE [LARGE SCALE GENOMIC DNA]</scope>
</reference>
<dbReference type="Proteomes" id="UP000228888">
    <property type="component" value="Unassembled WGS sequence"/>
</dbReference>
<dbReference type="Proteomes" id="UP000229789">
    <property type="component" value="Unassembled WGS sequence"/>
</dbReference>
<accession>A0A2H9QT00</accession>
<evidence type="ECO:0000313" key="6">
    <source>
        <dbReference type="EMBL" id="PIV46594.1"/>
    </source>
</evidence>
<organism evidence="4 14">
    <name type="scientific">Huberarchaeum crystalense</name>
    <dbReference type="NCBI Taxonomy" id="2014257"/>
    <lineage>
        <taxon>Archaea</taxon>
        <taxon>Candidatus Huberarchaeota</taxon>
        <taxon>Candidatus Huberarchaeia</taxon>
        <taxon>Candidatus Huberarchaeales</taxon>
        <taxon>Candidatus Huberarchaeaceae</taxon>
        <taxon>Candidatus Huberarchaeum</taxon>
    </lineage>
</organism>
<evidence type="ECO:0000313" key="13">
    <source>
        <dbReference type="Proteomes" id="UP000228888"/>
    </source>
</evidence>